<dbReference type="AlphaFoldDB" id="A0A1E7R3P1"/>
<proteinExistence type="inferred from homology"/>
<dbReference type="NCBIfam" id="NF007479">
    <property type="entry name" value="PRK10069.1"/>
    <property type="match status" value="1"/>
</dbReference>
<evidence type="ECO:0000256" key="4">
    <source>
        <dbReference type="ARBA" id="ARBA00022964"/>
    </source>
</evidence>
<dbReference type="Proteomes" id="UP000185895">
    <property type="component" value="Unassembled WGS sequence"/>
</dbReference>
<dbReference type="PANTHER" id="PTHR41534">
    <property type="entry name" value="BLR3401 PROTEIN"/>
    <property type="match status" value="1"/>
</dbReference>
<dbReference type="InterPro" id="IPR000391">
    <property type="entry name" value="Rng_hydr_dOase-bsu"/>
</dbReference>
<sequence length="185" mass="21995">MNQLLNRPTVQKPWQQISMELYHDISQFMYAEAQLLDDWEFRAWLDILAEDMLYRLKTTTNAQTRDRRKSISPPSTWIFNDSKHVLERRVAKLETGMSWSEEPPSRTRHLITNIRVEPTENPDEYWVYSNYLLYRSQKETDIMIYAGKRIDVLRKSDQGLGWLIAKRDITLDQATVTSHNITVFL</sequence>
<name>A0A1E7R3P1_9GAMM</name>
<keyword evidence="5" id="KW-0560">Oxidoreductase</keyword>
<evidence type="ECO:0000256" key="3">
    <source>
        <dbReference type="ARBA" id="ARBA00022797"/>
    </source>
</evidence>
<dbReference type="OrthoDB" id="7062869at2"/>
<dbReference type="Gene3D" id="3.10.450.50">
    <property type="match status" value="1"/>
</dbReference>
<dbReference type="EMBL" id="MKKK01000037">
    <property type="protein sequence ID" value="OEY93970.1"/>
    <property type="molecule type" value="Genomic_DNA"/>
</dbReference>
<keyword evidence="3" id="KW-0058">Aromatic hydrocarbons catabolism</keyword>
<keyword evidence="7" id="KW-1185">Reference proteome</keyword>
<evidence type="ECO:0000256" key="1">
    <source>
        <dbReference type="ARBA" id="ARBA00005211"/>
    </source>
</evidence>
<dbReference type="SUPFAM" id="SSF54427">
    <property type="entry name" value="NTF2-like"/>
    <property type="match status" value="1"/>
</dbReference>
<dbReference type="GO" id="GO:0051213">
    <property type="term" value="F:dioxygenase activity"/>
    <property type="evidence" value="ECO:0007669"/>
    <property type="project" value="UniProtKB-KW"/>
</dbReference>
<dbReference type="CDD" id="cd00667">
    <property type="entry name" value="ring_hydroxylating_dioxygenases_beta"/>
    <property type="match status" value="1"/>
</dbReference>
<evidence type="ECO:0000256" key="5">
    <source>
        <dbReference type="ARBA" id="ARBA00023002"/>
    </source>
</evidence>
<comment type="pathway">
    <text evidence="1">Aromatic compound metabolism.</text>
</comment>
<dbReference type="NCBIfam" id="NF042947">
    <property type="entry name" value="3PPDioc_HcaF"/>
    <property type="match status" value="1"/>
</dbReference>
<dbReference type="GO" id="GO:0019380">
    <property type="term" value="P:3-phenylpropionate catabolic process"/>
    <property type="evidence" value="ECO:0007669"/>
    <property type="project" value="TreeGrafter"/>
</dbReference>
<comment type="caution">
    <text evidence="6">The sequence shown here is derived from an EMBL/GenBank/DDBJ whole genome shotgun (WGS) entry which is preliminary data.</text>
</comment>
<reference evidence="6 7" key="1">
    <citation type="submission" date="2016-09" db="EMBL/GenBank/DDBJ databases">
        <authorList>
            <person name="Capua I."/>
            <person name="De Benedictis P."/>
            <person name="Joannis T."/>
            <person name="Lombin L.H."/>
            <person name="Cattoli G."/>
        </authorList>
    </citation>
    <scope>NUCLEOTIDE SEQUENCE [LARGE SCALE GENOMIC DNA]</scope>
    <source>
        <strain evidence="6 7">ANC 4671</strain>
    </source>
</reference>
<dbReference type="InterPro" id="IPR032710">
    <property type="entry name" value="NTF2-like_dom_sf"/>
</dbReference>
<dbReference type="PANTHER" id="PTHR41534:SF2">
    <property type="entry name" value="3-PHENYLPROPIONATE_CINNAMIC ACID DIOXYGENASE SUBUNIT BETA"/>
    <property type="match status" value="1"/>
</dbReference>
<dbReference type="InterPro" id="IPR054881">
    <property type="entry name" value="3PPDioc_HcaF"/>
</dbReference>
<accession>A0A1E7R3P1</accession>
<evidence type="ECO:0000313" key="6">
    <source>
        <dbReference type="EMBL" id="OEY93970.1"/>
    </source>
</evidence>
<evidence type="ECO:0000313" key="7">
    <source>
        <dbReference type="Proteomes" id="UP000185895"/>
    </source>
</evidence>
<dbReference type="RefSeq" id="WP_070070341.1">
    <property type="nucleotide sequence ID" value="NZ_MKKK01000037.1"/>
</dbReference>
<comment type="similarity">
    <text evidence="2">Belongs to the bacterial ring-hydroxylating dioxygenase beta subunit family.</text>
</comment>
<gene>
    <name evidence="6" type="ORF">BJI46_13765</name>
</gene>
<keyword evidence="4 6" id="KW-0223">Dioxygenase</keyword>
<dbReference type="STRING" id="1262585.BJI46_13765"/>
<protein>
    <submittedName>
        <fullName evidence="6">3-phenylpropionate dioxygenase</fullName>
    </submittedName>
</protein>
<dbReference type="Pfam" id="PF00866">
    <property type="entry name" value="Ring_hydroxyl_B"/>
    <property type="match status" value="1"/>
</dbReference>
<evidence type="ECO:0000256" key="2">
    <source>
        <dbReference type="ARBA" id="ARBA00009570"/>
    </source>
</evidence>
<organism evidence="6 7">
    <name type="scientific">Acinetobacter qingfengensis</name>
    <dbReference type="NCBI Taxonomy" id="1262585"/>
    <lineage>
        <taxon>Bacteria</taxon>
        <taxon>Pseudomonadati</taxon>
        <taxon>Pseudomonadota</taxon>
        <taxon>Gammaproteobacteria</taxon>
        <taxon>Moraxellales</taxon>
        <taxon>Moraxellaceae</taxon>
        <taxon>Acinetobacter</taxon>
    </lineage>
</organism>